<reference evidence="2" key="1">
    <citation type="journal article" date="2014" name="Front. Microbiol.">
        <title>High frequency of phylogenetically diverse reductive dehalogenase-homologous genes in deep subseafloor sedimentary metagenomes.</title>
        <authorList>
            <person name="Kawai M."/>
            <person name="Futagami T."/>
            <person name="Toyoda A."/>
            <person name="Takaki Y."/>
            <person name="Nishi S."/>
            <person name="Hori S."/>
            <person name="Arai W."/>
            <person name="Tsubouchi T."/>
            <person name="Morono Y."/>
            <person name="Uchiyama I."/>
            <person name="Ito T."/>
            <person name="Fujiyama A."/>
            <person name="Inagaki F."/>
            <person name="Takami H."/>
        </authorList>
    </citation>
    <scope>NUCLEOTIDE SEQUENCE</scope>
    <source>
        <strain evidence="2">Expedition CK06-06</strain>
    </source>
</reference>
<sequence length="49" mass="5100">AKGDVSPPCPGREQSDKRLAAGGGVSAGGESMVCATEYAPVWTWRGLRH</sequence>
<dbReference type="EMBL" id="BARW01042899">
    <property type="protein sequence ID" value="GAJ16823.1"/>
    <property type="molecule type" value="Genomic_DNA"/>
</dbReference>
<feature type="non-terminal residue" evidence="2">
    <location>
        <position position="1"/>
    </location>
</feature>
<feature type="non-terminal residue" evidence="2">
    <location>
        <position position="49"/>
    </location>
</feature>
<dbReference type="AlphaFoldDB" id="X1UH67"/>
<accession>X1UH67</accession>
<comment type="caution">
    <text evidence="2">The sequence shown here is derived from an EMBL/GenBank/DDBJ whole genome shotgun (WGS) entry which is preliminary data.</text>
</comment>
<evidence type="ECO:0000313" key="2">
    <source>
        <dbReference type="EMBL" id="GAJ16823.1"/>
    </source>
</evidence>
<evidence type="ECO:0000256" key="1">
    <source>
        <dbReference type="SAM" id="MobiDB-lite"/>
    </source>
</evidence>
<gene>
    <name evidence="2" type="ORF">S12H4_63251</name>
</gene>
<feature type="region of interest" description="Disordered" evidence="1">
    <location>
        <begin position="1"/>
        <end position="29"/>
    </location>
</feature>
<protein>
    <submittedName>
        <fullName evidence="2">Uncharacterized protein</fullName>
    </submittedName>
</protein>
<proteinExistence type="predicted"/>
<name>X1UH67_9ZZZZ</name>
<organism evidence="2">
    <name type="scientific">marine sediment metagenome</name>
    <dbReference type="NCBI Taxonomy" id="412755"/>
    <lineage>
        <taxon>unclassified sequences</taxon>
        <taxon>metagenomes</taxon>
        <taxon>ecological metagenomes</taxon>
    </lineage>
</organism>